<dbReference type="InterPro" id="IPR035965">
    <property type="entry name" value="PAS-like_dom_sf"/>
</dbReference>
<dbReference type="InterPro" id="IPR000014">
    <property type="entry name" value="PAS"/>
</dbReference>
<feature type="domain" description="PAS" evidence="2">
    <location>
        <begin position="38"/>
        <end position="86"/>
    </location>
</feature>
<dbReference type="GeneID" id="1473604"/>
<dbReference type="Gene3D" id="3.30.450.20">
    <property type="entry name" value="PAS domain"/>
    <property type="match status" value="1"/>
</dbReference>
<dbReference type="CDD" id="cd00130">
    <property type="entry name" value="PAS"/>
    <property type="match status" value="1"/>
</dbReference>
<dbReference type="Pfam" id="PF08447">
    <property type="entry name" value="PAS_3"/>
    <property type="match status" value="1"/>
</dbReference>
<evidence type="ECO:0000313" key="4">
    <source>
        <dbReference type="EMBL" id="HIH93052.1"/>
    </source>
</evidence>
<dbReference type="EMBL" id="DUJU01000035">
    <property type="protein sequence ID" value="HIH93052.1"/>
    <property type="molecule type" value="Genomic_DNA"/>
</dbReference>
<dbReference type="Proteomes" id="UP000600774">
    <property type="component" value="Unassembled WGS sequence"/>
</dbReference>
<feature type="region of interest" description="Disordered" evidence="1">
    <location>
        <begin position="1"/>
        <end position="25"/>
    </location>
</feature>
<evidence type="ECO:0000256" key="1">
    <source>
        <dbReference type="SAM" id="MobiDB-lite"/>
    </source>
</evidence>
<dbReference type="RefSeq" id="WP_011021720.1">
    <property type="nucleotide sequence ID" value="NZ_DUJU01000035.1"/>
</dbReference>
<organism evidence="4 5">
    <name type="scientific">Methanosarcina acetivorans</name>
    <dbReference type="NCBI Taxonomy" id="2214"/>
    <lineage>
        <taxon>Archaea</taxon>
        <taxon>Methanobacteriati</taxon>
        <taxon>Methanobacteriota</taxon>
        <taxon>Stenosarchaea group</taxon>
        <taxon>Methanomicrobia</taxon>
        <taxon>Methanosarcinales</taxon>
        <taxon>Methanosarcinaceae</taxon>
        <taxon>Methanosarcina</taxon>
    </lineage>
</organism>
<dbReference type="InterPro" id="IPR013655">
    <property type="entry name" value="PAS_fold_3"/>
</dbReference>
<reference evidence="4" key="1">
    <citation type="journal article" date="2020" name="bioRxiv">
        <title>A rank-normalized archaeal taxonomy based on genome phylogeny resolves widespread incomplete and uneven classifications.</title>
        <authorList>
            <person name="Rinke C."/>
            <person name="Chuvochina M."/>
            <person name="Mussig A.J."/>
            <person name="Chaumeil P.-A."/>
            <person name="Waite D.W."/>
            <person name="Whitman W.B."/>
            <person name="Parks D.H."/>
            <person name="Hugenholtz P."/>
        </authorList>
    </citation>
    <scope>NUCLEOTIDE SEQUENCE</scope>
    <source>
        <strain evidence="4">UBA8876</strain>
    </source>
</reference>
<dbReference type="InterPro" id="IPR000700">
    <property type="entry name" value="PAS-assoc_C"/>
</dbReference>
<dbReference type="SMART" id="SM00086">
    <property type="entry name" value="PAC"/>
    <property type="match status" value="1"/>
</dbReference>
<evidence type="ECO:0000259" key="3">
    <source>
        <dbReference type="PROSITE" id="PS50113"/>
    </source>
</evidence>
<dbReference type="SUPFAM" id="SSF55785">
    <property type="entry name" value="PYP-like sensor domain (PAS domain)"/>
    <property type="match status" value="1"/>
</dbReference>
<dbReference type="AlphaFoldDB" id="A0A832SHI9"/>
<proteinExistence type="predicted"/>
<dbReference type="PROSITE" id="PS50113">
    <property type="entry name" value="PAC"/>
    <property type="match status" value="1"/>
</dbReference>
<dbReference type="InterPro" id="IPR001610">
    <property type="entry name" value="PAC"/>
</dbReference>
<protein>
    <submittedName>
        <fullName evidence="4">PAS domain-containing protein</fullName>
    </submittedName>
</protein>
<dbReference type="PROSITE" id="PS50112">
    <property type="entry name" value="PAS"/>
    <property type="match status" value="1"/>
</dbReference>
<name>A0A832SHI9_9EURY</name>
<dbReference type="NCBIfam" id="TIGR00229">
    <property type="entry name" value="sensory_box"/>
    <property type="match status" value="1"/>
</dbReference>
<gene>
    <name evidence="4" type="ORF">HA338_03100</name>
</gene>
<feature type="domain" description="PAC" evidence="3">
    <location>
        <begin position="88"/>
        <end position="135"/>
    </location>
</feature>
<evidence type="ECO:0000259" key="2">
    <source>
        <dbReference type="PROSITE" id="PS50112"/>
    </source>
</evidence>
<sequence>MDEKLRNSETHTIENKQAEENSTDVEYRRNLQTDSVDFMSPVIEKIAGYSAREMIEMGSISKSSDLIHPDDLSLVTTGFAHAIDIGFGTLEYRFKHKDGKYRCFADHFTIIKDQDGKPLFSEGIMRDITGIKKEE</sequence>
<accession>A0A832SHI9</accession>
<comment type="caution">
    <text evidence="4">The sequence shown here is derived from an EMBL/GenBank/DDBJ whole genome shotgun (WGS) entry which is preliminary data.</text>
</comment>
<evidence type="ECO:0000313" key="5">
    <source>
        <dbReference type="Proteomes" id="UP000600774"/>
    </source>
</evidence>